<feature type="region of interest" description="Disordered" evidence="9">
    <location>
        <begin position="102"/>
        <end position="149"/>
    </location>
</feature>
<organism evidence="11">
    <name type="scientific">Oppiella nova</name>
    <dbReference type="NCBI Taxonomy" id="334625"/>
    <lineage>
        <taxon>Eukaryota</taxon>
        <taxon>Metazoa</taxon>
        <taxon>Ecdysozoa</taxon>
        <taxon>Arthropoda</taxon>
        <taxon>Chelicerata</taxon>
        <taxon>Arachnida</taxon>
        <taxon>Acari</taxon>
        <taxon>Acariformes</taxon>
        <taxon>Sarcoptiformes</taxon>
        <taxon>Oribatida</taxon>
        <taxon>Brachypylina</taxon>
        <taxon>Oppioidea</taxon>
        <taxon>Oppiidae</taxon>
        <taxon>Oppiella</taxon>
    </lineage>
</organism>
<keyword evidence="3" id="KW-0862">Zinc</keyword>
<evidence type="ECO:0000259" key="10">
    <source>
        <dbReference type="PROSITE" id="PS51030"/>
    </source>
</evidence>
<dbReference type="PRINTS" id="PR00047">
    <property type="entry name" value="STROIDFINGER"/>
</dbReference>
<feature type="compositionally biased region" description="Basic and acidic residues" evidence="9">
    <location>
        <begin position="102"/>
        <end position="122"/>
    </location>
</feature>
<dbReference type="Proteomes" id="UP000728032">
    <property type="component" value="Unassembled WGS sequence"/>
</dbReference>
<protein>
    <recommendedName>
        <fullName evidence="10">Nuclear receptor domain-containing protein</fullName>
    </recommendedName>
</protein>
<dbReference type="PROSITE" id="PS51030">
    <property type="entry name" value="NUCLEAR_REC_DBD_2"/>
    <property type="match status" value="1"/>
</dbReference>
<evidence type="ECO:0000313" key="11">
    <source>
        <dbReference type="EMBL" id="CAD7661149.1"/>
    </source>
</evidence>
<gene>
    <name evidence="11" type="ORF">ONB1V03_LOCUS17710</name>
</gene>
<dbReference type="GO" id="GO:0000978">
    <property type="term" value="F:RNA polymerase II cis-regulatory region sequence-specific DNA binding"/>
    <property type="evidence" value="ECO:0007669"/>
    <property type="project" value="TreeGrafter"/>
</dbReference>
<dbReference type="Gene3D" id="3.30.50.10">
    <property type="entry name" value="Erythroid Transcription Factor GATA-1, subunit A"/>
    <property type="match status" value="1"/>
</dbReference>
<keyword evidence="8" id="KW-0539">Nucleus</keyword>
<evidence type="ECO:0000313" key="12">
    <source>
        <dbReference type="Proteomes" id="UP000728032"/>
    </source>
</evidence>
<dbReference type="GO" id="GO:0004879">
    <property type="term" value="F:nuclear receptor activity"/>
    <property type="evidence" value="ECO:0007669"/>
    <property type="project" value="TreeGrafter"/>
</dbReference>
<evidence type="ECO:0000256" key="1">
    <source>
        <dbReference type="ARBA" id="ARBA00022723"/>
    </source>
</evidence>
<sequence length="149" mass="16951">MLALDLLQECQQKCVICGERAIGKNFNAYTCQPCKAFFRRNATASKDLKCYRKDNCEIDLKTRKYCKKCRLVKCYAMGMKTDVIVKNDMKKELKLQREIGDRNGGHVSIKPDPDAVKWRSDSVESYSTGSDTNTGSPDIPYHDFASHPL</sequence>
<dbReference type="OrthoDB" id="6159439at2759"/>
<proteinExistence type="predicted"/>
<dbReference type="InterPro" id="IPR013088">
    <property type="entry name" value="Znf_NHR/GATA"/>
</dbReference>
<reference evidence="11" key="1">
    <citation type="submission" date="2020-11" db="EMBL/GenBank/DDBJ databases">
        <authorList>
            <person name="Tran Van P."/>
        </authorList>
    </citation>
    <scope>NUCLEOTIDE SEQUENCE</scope>
</reference>
<evidence type="ECO:0000256" key="3">
    <source>
        <dbReference type="ARBA" id="ARBA00022833"/>
    </source>
</evidence>
<dbReference type="PANTHER" id="PTHR24082">
    <property type="entry name" value="NUCLEAR HORMONE RECEPTOR"/>
    <property type="match status" value="1"/>
</dbReference>
<keyword evidence="5" id="KW-0238">DNA-binding</keyword>
<dbReference type="AlphaFoldDB" id="A0A7R9QXR7"/>
<name>A0A7R9QXR7_9ACAR</name>
<keyword evidence="1" id="KW-0479">Metal-binding</keyword>
<dbReference type="GO" id="GO:0030154">
    <property type="term" value="P:cell differentiation"/>
    <property type="evidence" value="ECO:0007669"/>
    <property type="project" value="TreeGrafter"/>
</dbReference>
<dbReference type="SUPFAM" id="SSF57716">
    <property type="entry name" value="Glucocorticoid receptor-like (DNA-binding domain)"/>
    <property type="match status" value="1"/>
</dbReference>
<dbReference type="PROSITE" id="PS00031">
    <property type="entry name" value="NUCLEAR_REC_DBD_1"/>
    <property type="match status" value="1"/>
</dbReference>
<dbReference type="GO" id="GO:0008270">
    <property type="term" value="F:zinc ion binding"/>
    <property type="evidence" value="ECO:0007669"/>
    <property type="project" value="UniProtKB-KW"/>
</dbReference>
<keyword evidence="2" id="KW-0863">Zinc-finger</keyword>
<dbReference type="InterPro" id="IPR050234">
    <property type="entry name" value="Nuclear_hormone_rcpt_NR1"/>
</dbReference>
<evidence type="ECO:0000256" key="2">
    <source>
        <dbReference type="ARBA" id="ARBA00022771"/>
    </source>
</evidence>
<evidence type="ECO:0000256" key="9">
    <source>
        <dbReference type="SAM" id="MobiDB-lite"/>
    </source>
</evidence>
<evidence type="ECO:0000256" key="8">
    <source>
        <dbReference type="ARBA" id="ARBA00023242"/>
    </source>
</evidence>
<dbReference type="PANTHER" id="PTHR24082:SF283">
    <property type="entry name" value="NUCLEAR HORMONE RECEPTOR HR96"/>
    <property type="match status" value="1"/>
</dbReference>
<feature type="domain" description="Nuclear receptor" evidence="10">
    <location>
        <begin position="11"/>
        <end position="86"/>
    </location>
</feature>
<keyword evidence="4" id="KW-0805">Transcription regulation</keyword>
<feature type="non-terminal residue" evidence="11">
    <location>
        <position position="149"/>
    </location>
</feature>
<evidence type="ECO:0000256" key="6">
    <source>
        <dbReference type="ARBA" id="ARBA00023163"/>
    </source>
</evidence>
<dbReference type="InterPro" id="IPR001628">
    <property type="entry name" value="Znf_hrmn_rcpt"/>
</dbReference>
<dbReference type="GO" id="GO:0000122">
    <property type="term" value="P:negative regulation of transcription by RNA polymerase II"/>
    <property type="evidence" value="ECO:0007669"/>
    <property type="project" value="TreeGrafter"/>
</dbReference>
<dbReference type="EMBL" id="CAJPVJ010022545">
    <property type="protein sequence ID" value="CAG2178285.1"/>
    <property type="molecule type" value="Genomic_DNA"/>
</dbReference>
<feature type="compositionally biased region" description="Basic and acidic residues" evidence="9">
    <location>
        <begin position="140"/>
        <end position="149"/>
    </location>
</feature>
<dbReference type="GO" id="GO:0045944">
    <property type="term" value="P:positive regulation of transcription by RNA polymerase II"/>
    <property type="evidence" value="ECO:0007669"/>
    <property type="project" value="TreeGrafter"/>
</dbReference>
<keyword evidence="7" id="KW-0675">Receptor</keyword>
<evidence type="ECO:0000256" key="7">
    <source>
        <dbReference type="ARBA" id="ARBA00023170"/>
    </source>
</evidence>
<keyword evidence="6" id="KW-0804">Transcription</keyword>
<accession>A0A7R9QXR7</accession>
<evidence type="ECO:0000256" key="4">
    <source>
        <dbReference type="ARBA" id="ARBA00023015"/>
    </source>
</evidence>
<keyword evidence="12" id="KW-1185">Reference proteome</keyword>
<dbReference type="Pfam" id="PF00105">
    <property type="entry name" value="zf-C4"/>
    <property type="match status" value="1"/>
</dbReference>
<feature type="compositionally biased region" description="Polar residues" evidence="9">
    <location>
        <begin position="123"/>
        <end position="136"/>
    </location>
</feature>
<dbReference type="SMART" id="SM00399">
    <property type="entry name" value="ZnF_C4"/>
    <property type="match status" value="1"/>
</dbReference>
<dbReference type="EMBL" id="OC937370">
    <property type="protein sequence ID" value="CAD7661149.1"/>
    <property type="molecule type" value="Genomic_DNA"/>
</dbReference>
<evidence type="ECO:0000256" key="5">
    <source>
        <dbReference type="ARBA" id="ARBA00023125"/>
    </source>
</evidence>